<dbReference type="GO" id="GO:0005886">
    <property type="term" value="C:plasma membrane"/>
    <property type="evidence" value="ECO:0007669"/>
    <property type="project" value="TreeGrafter"/>
</dbReference>
<dbReference type="SUPFAM" id="SSF52540">
    <property type="entry name" value="P-loop containing nucleoside triphosphate hydrolases"/>
    <property type="match status" value="1"/>
</dbReference>
<dbReference type="FunFam" id="3.40.50.300:FF:000621">
    <property type="entry name" value="Interferon-induced GTP-binding protein Mx1"/>
    <property type="match status" value="1"/>
</dbReference>
<dbReference type="PROSITE" id="PS51718">
    <property type="entry name" value="G_DYNAMIN_2"/>
    <property type="match status" value="1"/>
</dbReference>
<evidence type="ECO:0000313" key="9">
    <source>
        <dbReference type="Proteomes" id="UP000824782"/>
    </source>
</evidence>
<protein>
    <submittedName>
        <fullName evidence="8">Uncharacterized protein</fullName>
    </submittedName>
</protein>
<dbReference type="Proteomes" id="UP000824782">
    <property type="component" value="Unassembled WGS sequence"/>
</dbReference>
<keyword evidence="4 5" id="KW-0342">GTP-binding</keyword>
<dbReference type="GO" id="GO:0008017">
    <property type="term" value="F:microtubule binding"/>
    <property type="evidence" value="ECO:0007669"/>
    <property type="project" value="TreeGrafter"/>
</dbReference>
<dbReference type="GO" id="GO:0005525">
    <property type="term" value="F:GTP binding"/>
    <property type="evidence" value="ECO:0007669"/>
    <property type="project" value="UniProtKB-KW"/>
</dbReference>
<keyword evidence="2" id="KW-0963">Cytoplasm</keyword>
<dbReference type="SMART" id="SM00302">
    <property type="entry name" value="GED"/>
    <property type="match status" value="1"/>
</dbReference>
<feature type="domain" description="Dynamin-type G" evidence="7">
    <location>
        <begin position="31"/>
        <end position="304"/>
    </location>
</feature>
<dbReference type="PANTHER" id="PTHR11566:SF231">
    <property type="entry name" value="INTERFERON-INDUCED GTP-BINDING PROTEIN MX"/>
    <property type="match status" value="1"/>
</dbReference>
<dbReference type="GO" id="GO:0098793">
    <property type="term" value="C:presynapse"/>
    <property type="evidence" value="ECO:0007669"/>
    <property type="project" value="GOC"/>
</dbReference>
<evidence type="ECO:0000256" key="1">
    <source>
        <dbReference type="ARBA" id="ARBA00004496"/>
    </source>
</evidence>
<dbReference type="GO" id="GO:0051607">
    <property type="term" value="P:defense response to virus"/>
    <property type="evidence" value="ECO:0007669"/>
    <property type="project" value="TreeGrafter"/>
</dbReference>
<reference evidence="8" key="1">
    <citation type="thesis" date="2020" institute="ProQuest LLC" country="789 East Eisenhower Parkway, Ann Arbor, MI, USA">
        <title>Comparative Genomics and Chromosome Evolution.</title>
        <authorList>
            <person name="Mudd A.B."/>
        </authorList>
    </citation>
    <scope>NUCLEOTIDE SEQUENCE</scope>
    <source>
        <strain evidence="8">237g6f4</strain>
        <tissue evidence="8">Blood</tissue>
    </source>
</reference>
<comment type="similarity">
    <text evidence="5">Belongs to the TRAFAC class dynamin-like GTPase superfamily. Dynamin/Fzo/YdjA family.</text>
</comment>
<dbReference type="SMART" id="SM00053">
    <property type="entry name" value="DYNc"/>
    <property type="match status" value="1"/>
</dbReference>
<feature type="domain" description="GED" evidence="6">
    <location>
        <begin position="537"/>
        <end position="625"/>
    </location>
</feature>
<dbReference type="InterPro" id="IPR001401">
    <property type="entry name" value="Dynamin_GTPase"/>
</dbReference>
<dbReference type="CDD" id="cd08771">
    <property type="entry name" value="DLP_1"/>
    <property type="match status" value="1"/>
</dbReference>
<dbReference type="InterPro" id="IPR030381">
    <property type="entry name" value="G_DYNAMIN_dom"/>
</dbReference>
<dbReference type="PANTHER" id="PTHR11566">
    <property type="entry name" value="DYNAMIN"/>
    <property type="match status" value="1"/>
</dbReference>
<dbReference type="Gene3D" id="3.40.50.300">
    <property type="entry name" value="P-loop containing nucleotide triphosphate hydrolases"/>
    <property type="match status" value="1"/>
</dbReference>
<evidence type="ECO:0000256" key="2">
    <source>
        <dbReference type="ARBA" id="ARBA00022490"/>
    </source>
</evidence>
<dbReference type="InterPro" id="IPR000375">
    <property type="entry name" value="Dynamin_stalk"/>
</dbReference>
<proteinExistence type="inferred from homology"/>
<dbReference type="InterPro" id="IPR019762">
    <property type="entry name" value="Dynamin_GTPase_CS"/>
</dbReference>
<evidence type="ECO:0000259" key="6">
    <source>
        <dbReference type="PROSITE" id="PS51388"/>
    </source>
</evidence>
<sequence length="625" mass="71571">MSNCLYDTYEEKIRPCIDLIDSLRSLGVEKDLALPAIAVIGDQSSGKSSVLEALSGITLPRGSGIVTRCPLELKLIKGKRDSEWRGKISYLTINQELENPLEVEKEIMKAQDAMAGPGLGICSELISLEVVSPEVPDLTLIDLPGIARVPVGNQPKDIGDKIKRLIKKYIERQETICLVVVPCTVDIATTEALEMAREVDPSGERTLGILTKPDLIDKGTEENVVNIVNNNVIYLKKGYMIVKCRGQQEVQGKLSLKEATEKEKNFFEDHEFFSDLMTEEKATIPCLAQRLTSELVEHINKSLPALEDQIKEKLQNTKDELEKCGLGVPEDESESLAFLVEKIQQFNLDIAYVIQGEESVSLTKTPKLFARVRKFFNTWQEELDDSIMEFNLKLKDEIKEYEKLHRGRELPGFINYKTFEAIVKEKIGNMEDPARDVLKAVTDMVRKTFSEIAWTHFFNFMNLCKVTKTKIENLRQSQEDSADNLIKTQFMMEQMVYSQDKSYRYELETVFKNNKPQCSDDESVEEEDALDLFQCSVKEMTNHVEAYFKGATDRLANQIPLIIQFYILQDYGKRLQKEMLQLLQDREEHESLLKESKDLTSTRNFLKQRIHRLSEAHKRLLRFPG</sequence>
<accession>A0AAV7D0X3</accession>
<dbReference type="Pfam" id="PF02212">
    <property type="entry name" value="GED"/>
    <property type="match status" value="1"/>
</dbReference>
<dbReference type="Pfam" id="PF01031">
    <property type="entry name" value="Dynamin_M"/>
    <property type="match status" value="1"/>
</dbReference>
<dbReference type="InterPro" id="IPR022812">
    <property type="entry name" value="Dynamin"/>
</dbReference>
<dbReference type="PROSITE" id="PS51388">
    <property type="entry name" value="GED"/>
    <property type="match status" value="1"/>
</dbReference>
<name>A0AAV7D0X3_ENGPU</name>
<evidence type="ECO:0000256" key="3">
    <source>
        <dbReference type="ARBA" id="ARBA00022741"/>
    </source>
</evidence>
<dbReference type="GO" id="GO:0016185">
    <property type="term" value="P:synaptic vesicle budding from presynaptic endocytic zone membrane"/>
    <property type="evidence" value="ECO:0007669"/>
    <property type="project" value="TreeGrafter"/>
</dbReference>
<dbReference type="GO" id="GO:0003924">
    <property type="term" value="F:GTPase activity"/>
    <property type="evidence" value="ECO:0007669"/>
    <property type="project" value="InterPro"/>
</dbReference>
<keyword evidence="3 5" id="KW-0547">Nucleotide-binding</keyword>
<dbReference type="InterPro" id="IPR003130">
    <property type="entry name" value="GED"/>
</dbReference>
<comment type="subcellular location">
    <subcellularLocation>
        <location evidence="1">Cytoplasm</location>
    </subcellularLocation>
</comment>
<dbReference type="Pfam" id="PF00350">
    <property type="entry name" value="Dynamin_N"/>
    <property type="match status" value="1"/>
</dbReference>
<dbReference type="GO" id="GO:0005737">
    <property type="term" value="C:cytoplasm"/>
    <property type="evidence" value="ECO:0007669"/>
    <property type="project" value="UniProtKB-SubCell"/>
</dbReference>
<dbReference type="InterPro" id="IPR020850">
    <property type="entry name" value="GED_dom"/>
</dbReference>
<dbReference type="InterPro" id="IPR045063">
    <property type="entry name" value="Dynamin_N"/>
</dbReference>
<evidence type="ECO:0000256" key="5">
    <source>
        <dbReference type="RuleBase" id="RU003932"/>
    </source>
</evidence>
<dbReference type="InterPro" id="IPR027417">
    <property type="entry name" value="P-loop_NTPase"/>
</dbReference>
<comment type="caution">
    <text evidence="8">The sequence shown here is derived from an EMBL/GenBank/DDBJ whole genome shotgun (WGS) entry which is preliminary data.</text>
</comment>
<dbReference type="EMBL" id="WNYA01000002">
    <property type="protein sequence ID" value="KAG8591055.1"/>
    <property type="molecule type" value="Genomic_DNA"/>
</dbReference>
<gene>
    <name evidence="8" type="ORF">GDO81_007037</name>
</gene>
<evidence type="ECO:0000259" key="7">
    <source>
        <dbReference type="PROSITE" id="PS51718"/>
    </source>
</evidence>
<dbReference type="PRINTS" id="PR00195">
    <property type="entry name" value="DYNAMIN"/>
</dbReference>
<dbReference type="GO" id="GO:0031623">
    <property type="term" value="P:receptor internalization"/>
    <property type="evidence" value="ECO:0007669"/>
    <property type="project" value="TreeGrafter"/>
</dbReference>
<dbReference type="GO" id="GO:0005634">
    <property type="term" value="C:nucleus"/>
    <property type="evidence" value="ECO:0007669"/>
    <property type="project" value="TreeGrafter"/>
</dbReference>
<evidence type="ECO:0000313" key="8">
    <source>
        <dbReference type="EMBL" id="KAG8591055.1"/>
    </source>
</evidence>
<dbReference type="GO" id="GO:0005874">
    <property type="term" value="C:microtubule"/>
    <property type="evidence" value="ECO:0007669"/>
    <property type="project" value="TreeGrafter"/>
</dbReference>
<dbReference type="AlphaFoldDB" id="A0AAV7D0X3"/>
<keyword evidence="9" id="KW-1185">Reference proteome</keyword>
<dbReference type="Gene3D" id="1.20.120.1240">
    <property type="entry name" value="Dynamin, middle domain"/>
    <property type="match status" value="1"/>
</dbReference>
<dbReference type="PROSITE" id="PS00410">
    <property type="entry name" value="G_DYNAMIN_1"/>
    <property type="match status" value="1"/>
</dbReference>
<evidence type="ECO:0000256" key="4">
    <source>
        <dbReference type="ARBA" id="ARBA00023134"/>
    </source>
</evidence>
<dbReference type="FunFam" id="1.20.120.1240:FF:000007">
    <property type="entry name" value="Interferon-induced GTP-binding protein Mx1"/>
    <property type="match status" value="1"/>
</dbReference>
<organism evidence="8 9">
    <name type="scientific">Engystomops pustulosus</name>
    <name type="common">Tungara frog</name>
    <name type="synonym">Physalaemus pustulosus</name>
    <dbReference type="NCBI Taxonomy" id="76066"/>
    <lineage>
        <taxon>Eukaryota</taxon>
        <taxon>Metazoa</taxon>
        <taxon>Chordata</taxon>
        <taxon>Craniata</taxon>
        <taxon>Vertebrata</taxon>
        <taxon>Euteleostomi</taxon>
        <taxon>Amphibia</taxon>
        <taxon>Batrachia</taxon>
        <taxon>Anura</taxon>
        <taxon>Neobatrachia</taxon>
        <taxon>Hyloidea</taxon>
        <taxon>Leptodactylidae</taxon>
        <taxon>Leiuperinae</taxon>
        <taxon>Engystomops</taxon>
    </lineage>
</organism>